<protein>
    <submittedName>
        <fullName evidence="2">Uncharacterized protein</fullName>
    </submittedName>
</protein>
<accession>A0ABN9PJD1</accession>
<proteinExistence type="predicted"/>
<evidence type="ECO:0000256" key="1">
    <source>
        <dbReference type="SAM" id="MobiDB-lite"/>
    </source>
</evidence>
<evidence type="ECO:0000313" key="2">
    <source>
        <dbReference type="EMBL" id="CAK0792666.1"/>
    </source>
</evidence>
<feature type="non-terminal residue" evidence="2">
    <location>
        <position position="157"/>
    </location>
</feature>
<evidence type="ECO:0000313" key="3">
    <source>
        <dbReference type="Proteomes" id="UP001189429"/>
    </source>
</evidence>
<sequence>PPLARLPGPPSRLASPAGLHCPLRCKLAMVLLEDVNPRDMEALERQAQSDLKWRAKMEAELASIDRRDKISGILQRLEGSDSEVEEVLGEAAMEVMEQEDLQAEEKWVRQVEEARRRRQQLKQIAARVEESRSARDTAAKRRHAMATDALDNPPWLE</sequence>
<gene>
    <name evidence="2" type="ORF">PCOR1329_LOCUS3174</name>
</gene>
<feature type="compositionally biased region" description="Basic and acidic residues" evidence="1">
    <location>
        <begin position="127"/>
        <end position="139"/>
    </location>
</feature>
<dbReference type="Proteomes" id="UP001189429">
    <property type="component" value="Unassembled WGS sequence"/>
</dbReference>
<keyword evidence="3" id="KW-1185">Reference proteome</keyword>
<feature type="non-terminal residue" evidence="2">
    <location>
        <position position="1"/>
    </location>
</feature>
<feature type="region of interest" description="Disordered" evidence="1">
    <location>
        <begin position="125"/>
        <end position="157"/>
    </location>
</feature>
<dbReference type="EMBL" id="CAUYUJ010000807">
    <property type="protein sequence ID" value="CAK0792666.1"/>
    <property type="molecule type" value="Genomic_DNA"/>
</dbReference>
<comment type="caution">
    <text evidence="2">The sequence shown here is derived from an EMBL/GenBank/DDBJ whole genome shotgun (WGS) entry which is preliminary data.</text>
</comment>
<reference evidence="2" key="1">
    <citation type="submission" date="2023-10" db="EMBL/GenBank/DDBJ databases">
        <authorList>
            <person name="Chen Y."/>
            <person name="Shah S."/>
            <person name="Dougan E. K."/>
            <person name="Thang M."/>
            <person name="Chan C."/>
        </authorList>
    </citation>
    <scope>NUCLEOTIDE SEQUENCE [LARGE SCALE GENOMIC DNA]</scope>
</reference>
<organism evidence="2 3">
    <name type="scientific">Prorocentrum cordatum</name>
    <dbReference type="NCBI Taxonomy" id="2364126"/>
    <lineage>
        <taxon>Eukaryota</taxon>
        <taxon>Sar</taxon>
        <taxon>Alveolata</taxon>
        <taxon>Dinophyceae</taxon>
        <taxon>Prorocentrales</taxon>
        <taxon>Prorocentraceae</taxon>
        <taxon>Prorocentrum</taxon>
    </lineage>
</organism>
<name>A0ABN9PJD1_9DINO</name>